<evidence type="ECO:0000313" key="2">
    <source>
        <dbReference type="Proteomes" id="UP000799779"/>
    </source>
</evidence>
<dbReference type="AlphaFoldDB" id="A0A6A5WHU4"/>
<sequence>MAFTLGPYDIVFLLIAYRLSASPTVLTFNVKSVNVTAQQSALSTTITAIAFSIGFHILKSARVLVDQQPSSEHDQNVAGLHDYYQTQIRNLTRHFQQRSNEMNSMIDAEQEHAANQQTFLSNMLEDQLRVNDELSNKNAVLESRLRARRMNGGYAPISAPASPVKKTFMD</sequence>
<evidence type="ECO:0000313" key="1">
    <source>
        <dbReference type="EMBL" id="KAF1998735.1"/>
    </source>
</evidence>
<dbReference type="Proteomes" id="UP000799779">
    <property type="component" value="Unassembled WGS sequence"/>
</dbReference>
<reference evidence="1" key="1">
    <citation type="journal article" date="2020" name="Stud. Mycol.">
        <title>101 Dothideomycetes genomes: a test case for predicting lifestyles and emergence of pathogens.</title>
        <authorList>
            <person name="Haridas S."/>
            <person name="Albert R."/>
            <person name="Binder M."/>
            <person name="Bloem J."/>
            <person name="Labutti K."/>
            <person name="Salamov A."/>
            <person name="Andreopoulos B."/>
            <person name="Baker S."/>
            <person name="Barry K."/>
            <person name="Bills G."/>
            <person name="Bluhm B."/>
            <person name="Cannon C."/>
            <person name="Castanera R."/>
            <person name="Culley D."/>
            <person name="Daum C."/>
            <person name="Ezra D."/>
            <person name="Gonzalez J."/>
            <person name="Henrissat B."/>
            <person name="Kuo A."/>
            <person name="Liang C."/>
            <person name="Lipzen A."/>
            <person name="Lutzoni F."/>
            <person name="Magnuson J."/>
            <person name="Mondo S."/>
            <person name="Nolan M."/>
            <person name="Ohm R."/>
            <person name="Pangilinan J."/>
            <person name="Park H.-J."/>
            <person name="Ramirez L."/>
            <person name="Alfaro M."/>
            <person name="Sun H."/>
            <person name="Tritt A."/>
            <person name="Yoshinaga Y."/>
            <person name="Zwiers L.-H."/>
            <person name="Turgeon B."/>
            <person name="Goodwin S."/>
            <person name="Spatafora J."/>
            <person name="Crous P."/>
            <person name="Grigoriev I."/>
        </authorList>
    </citation>
    <scope>NUCLEOTIDE SEQUENCE</scope>
    <source>
        <strain evidence="1">CBS 123094</strain>
    </source>
</reference>
<organism evidence="1 2">
    <name type="scientific">Amniculicola lignicola CBS 123094</name>
    <dbReference type="NCBI Taxonomy" id="1392246"/>
    <lineage>
        <taxon>Eukaryota</taxon>
        <taxon>Fungi</taxon>
        <taxon>Dikarya</taxon>
        <taxon>Ascomycota</taxon>
        <taxon>Pezizomycotina</taxon>
        <taxon>Dothideomycetes</taxon>
        <taxon>Pleosporomycetidae</taxon>
        <taxon>Pleosporales</taxon>
        <taxon>Amniculicolaceae</taxon>
        <taxon>Amniculicola</taxon>
    </lineage>
</organism>
<protein>
    <submittedName>
        <fullName evidence="1">Uncharacterized protein</fullName>
    </submittedName>
</protein>
<gene>
    <name evidence="1" type="ORF">P154DRAFT_536055</name>
</gene>
<dbReference type="EMBL" id="ML977601">
    <property type="protein sequence ID" value="KAF1998735.1"/>
    <property type="molecule type" value="Genomic_DNA"/>
</dbReference>
<name>A0A6A5WHU4_9PLEO</name>
<proteinExistence type="predicted"/>
<keyword evidence="2" id="KW-1185">Reference proteome</keyword>
<accession>A0A6A5WHU4</accession>